<dbReference type="SUPFAM" id="SSF103515">
    <property type="entry name" value="Autotransporter"/>
    <property type="match status" value="1"/>
</dbReference>
<dbReference type="SUPFAM" id="SSF51126">
    <property type="entry name" value="Pectin lyase-like"/>
    <property type="match status" value="1"/>
</dbReference>
<dbReference type="InterPro" id="IPR006315">
    <property type="entry name" value="OM_autotransptr_brl_dom"/>
</dbReference>
<dbReference type="AlphaFoldDB" id="A0A840NSB0"/>
<accession>A0A840NSB0</accession>
<dbReference type="Pfam" id="PF03797">
    <property type="entry name" value="Autotransporter"/>
    <property type="match status" value="1"/>
</dbReference>
<evidence type="ECO:0000313" key="4">
    <source>
        <dbReference type="Proteomes" id="UP000561417"/>
    </source>
</evidence>
<dbReference type="GO" id="GO:0019867">
    <property type="term" value="C:outer membrane"/>
    <property type="evidence" value="ECO:0007669"/>
    <property type="project" value="InterPro"/>
</dbReference>
<dbReference type="InterPro" id="IPR005546">
    <property type="entry name" value="Autotransporte_beta"/>
</dbReference>
<comment type="caution">
    <text evidence="3">The sequence shown here is derived from an EMBL/GenBank/DDBJ whole genome shotgun (WGS) entry which is preliminary data.</text>
</comment>
<dbReference type="EMBL" id="JACHIM010000004">
    <property type="protein sequence ID" value="MBB5073951.1"/>
    <property type="molecule type" value="Genomic_DNA"/>
</dbReference>
<evidence type="ECO:0000259" key="2">
    <source>
        <dbReference type="PROSITE" id="PS51208"/>
    </source>
</evidence>
<dbReference type="InterPro" id="IPR012332">
    <property type="entry name" value="Autotransporter_pectin_lyase_C"/>
</dbReference>
<keyword evidence="1" id="KW-0732">Signal</keyword>
<protein>
    <submittedName>
        <fullName evidence="3">Outer membrane autotransporter protein</fullName>
    </submittedName>
</protein>
<name>A0A840NSB0_9HYPH</name>
<gene>
    <name evidence="3" type="ORF">HNQ69_001084</name>
</gene>
<feature type="signal peptide" evidence="1">
    <location>
        <begin position="1"/>
        <end position="25"/>
    </location>
</feature>
<evidence type="ECO:0000313" key="3">
    <source>
        <dbReference type="EMBL" id="MBB5073951.1"/>
    </source>
</evidence>
<feature type="domain" description="Autotransporter" evidence="2">
    <location>
        <begin position="488"/>
        <end position="766"/>
    </location>
</feature>
<dbReference type="InterPro" id="IPR036709">
    <property type="entry name" value="Autotransporte_beta_dom_sf"/>
</dbReference>
<dbReference type="NCBIfam" id="TIGR01414">
    <property type="entry name" value="autotrans_barl"/>
    <property type="match status" value="1"/>
</dbReference>
<sequence>MYKKNFLLYTIAGTLIFSHFNSAYANTPTREISKVDVTEGEKNFENVIIRDRVSTVNAKGSKVVATVKKAEMTSEMVLFNATKGARINAEKVNAKTLIKGLEATNGIINIEDSVLTVKGNHESYGISFGFITDYVKNEGEEIVNQAILNNTKLLVKDGIGIIGPFSSGEIKLKNSEIRADVLLQNKNMPGTDPVTLILTADNSILEGRAKILQNNTTVFTLNNNSQWFLKVSKNETDNDNIAKLLDYSLLDISERTQSSVSILNLNNSSIVFNTPAEDHYKTLNVGQKPKAEVSKPQENIGPNQTTVYNATGNAKIYLNTKWSDGLPKEQQKTDRVLIHGDVSGTTTIYFKSLSKNEVSKAENSIPLNMRGISLVQISGKTNENAFKLANGYTTVNKLPYKYTLHAYGPTSKLGKANAEQSFLGEGEDFWDFRLQSVTLDHEAKIRALVPQVASYLVLPNAVFSSGFSDVNNQNTLIDNMWTAAFETKNNKKSGVIVSSYGNKATLSSLRSPLQYGYGADIRYAALQAGVVLAVLEDENVTTNFGILGTYGKLAFTPKEIEGSEKSILDKWSFATYGNIRHNNGLYFNALFSYGILKGNITTALIGNTAELNKADTLNASATLGQKLKTSTKGLVFEPRAQLVYQRLMLSTLVDVDGFKVNMNNPHQWLVRVGGRLTQTMLPAENDSILSFYGKLNMVKTFGEKSTIQIGDTFHLDSMGSSLESGLGINAQLSQNFVLYMDVNYQQKLQKAGISGVNFSGGMRYRF</sequence>
<dbReference type="InterPro" id="IPR011050">
    <property type="entry name" value="Pectin_lyase_fold/virulence"/>
</dbReference>
<dbReference type="Proteomes" id="UP000561417">
    <property type="component" value="Unassembled WGS sequence"/>
</dbReference>
<proteinExistence type="predicted"/>
<dbReference type="RefSeq" id="WP_183228945.1">
    <property type="nucleotide sequence ID" value="NZ_JACHIM010000004.1"/>
</dbReference>
<organism evidence="3 4">
    <name type="scientific">Bartonella callosciuri</name>
    <dbReference type="NCBI Taxonomy" id="686223"/>
    <lineage>
        <taxon>Bacteria</taxon>
        <taxon>Pseudomonadati</taxon>
        <taxon>Pseudomonadota</taxon>
        <taxon>Alphaproteobacteria</taxon>
        <taxon>Hyphomicrobiales</taxon>
        <taxon>Bartonellaceae</taxon>
        <taxon>Bartonella</taxon>
    </lineage>
</organism>
<keyword evidence="4" id="KW-1185">Reference proteome</keyword>
<feature type="chain" id="PRO_5032791831" evidence="1">
    <location>
        <begin position="26"/>
        <end position="766"/>
    </location>
</feature>
<dbReference type="SMART" id="SM00869">
    <property type="entry name" value="Autotransporter"/>
    <property type="match status" value="1"/>
</dbReference>
<evidence type="ECO:0000256" key="1">
    <source>
        <dbReference type="SAM" id="SignalP"/>
    </source>
</evidence>
<dbReference type="Gene3D" id="2.160.20.20">
    <property type="match status" value="1"/>
</dbReference>
<dbReference type="Gene3D" id="2.40.128.130">
    <property type="entry name" value="Autotransporter beta-domain"/>
    <property type="match status" value="1"/>
</dbReference>
<dbReference type="PROSITE" id="PS51208">
    <property type="entry name" value="AUTOTRANSPORTER"/>
    <property type="match status" value="1"/>
</dbReference>
<reference evidence="3 4" key="1">
    <citation type="submission" date="2020-08" db="EMBL/GenBank/DDBJ databases">
        <title>Genomic Encyclopedia of Type Strains, Phase IV (KMG-IV): sequencing the most valuable type-strain genomes for metagenomic binning, comparative biology and taxonomic classification.</title>
        <authorList>
            <person name="Goeker M."/>
        </authorList>
    </citation>
    <scope>NUCLEOTIDE SEQUENCE [LARGE SCALE GENOMIC DNA]</scope>
    <source>
        <strain evidence="3 4">DSM 28538</strain>
    </source>
</reference>